<dbReference type="EMBL" id="CAMAPE010000017">
    <property type="protein sequence ID" value="CAH9083588.1"/>
    <property type="molecule type" value="Genomic_DNA"/>
</dbReference>
<comment type="caution">
    <text evidence="1">The sequence shown here is derived from an EMBL/GenBank/DDBJ whole genome shotgun (WGS) entry which is preliminary data.</text>
</comment>
<evidence type="ECO:0000313" key="1">
    <source>
        <dbReference type="EMBL" id="CAH9083588.1"/>
    </source>
</evidence>
<protein>
    <submittedName>
        <fullName evidence="1">Uncharacterized protein</fullName>
    </submittedName>
</protein>
<sequence length="8" mass="946">MQKKDIPS</sequence>
<reference evidence="1" key="1">
    <citation type="submission" date="2022-07" db="EMBL/GenBank/DDBJ databases">
        <authorList>
            <person name="Macas J."/>
            <person name="Novak P."/>
            <person name="Neumann P."/>
        </authorList>
    </citation>
    <scope>NUCLEOTIDE SEQUENCE</scope>
</reference>
<dbReference type="Proteomes" id="UP001152484">
    <property type="component" value="Unassembled WGS sequence"/>
</dbReference>
<feature type="non-terminal residue" evidence="1">
    <location>
        <position position="8"/>
    </location>
</feature>
<organism evidence="1 2">
    <name type="scientific">Cuscuta europaea</name>
    <name type="common">European dodder</name>
    <dbReference type="NCBI Taxonomy" id="41803"/>
    <lineage>
        <taxon>Eukaryota</taxon>
        <taxon>Viridiplantae</taxon>
        <taxon>Streptophyta</taxon>
        <taxon>Embryophyta</taxon>
        <taxon>Tracheophyta</taxon>
        <taxon>Spermatophyta</taxon>
        <taxon>Magnoliopsida</taxon>
        <taxon>eudicotyledons</taxon>
        <taxon>Gunneridae</taxon>
        <taxon>Pentapetalae</taxon>
        <taxon>asterids</taxon>
        <taxon>lamiids</taxon>
        <taxon>Solanales</taxon>
        <taxon>Convolvulaceae</taxon>
        <taxon>Cuscuteae</taxon>
        <taxon>Cuscuta</taxon>
        <taxon>Cuscuta subgen. Cuscuta</taxon>
    </lineage>
</organism>
<proteinExistence type="predicted"/>
<evidence type="ECO:0000313" key="2">
    <source>
        <dbReference type="Proteomes" id="UP001152484"/>
    </source>
</evidence>
<accession>A0A9P0Z1Z1</accession>
<name>A0A9P0Z1Z1_CUSEU</name>
<keyword evidence="2" id="KW-1185">Reference proteome</keyword>
<gene>
    <name evidence="1" type="ORF">CEURO_LOCUS8673</name>
</gene>